<organism evidence="2 3">
    <name type="scientific">Caenorhabditis briggsae</name>
    <dbReference type="NCBI Taxonomy" id="6238"/>
    <lineage>
        <taxon>Eukaryota</taxon>
        <taxon>Metazoa</taxon>
        <taxon>Ecdysozoa</taxon>
        <taxon>Nematoda</taxon>
        <taxon>Chromadorea</taxon>
        <taxon>Rhabditida</taxon>
        <taxon>Rhabditina</taxon>
        <taxon>Rhabditomorpha</taxon>
        <taxon>Rhabditoidea</taxon>
        <taxon>Rhabditidae</taxon>
        <taxon>Peloderinae</taxon>
        <taxon>Caenorhabditis</taxon>
    </lineage>
</organism>
<dbReference type="EMBL" id="HE600958">
    <property type="protein sequence ID" value="CAR99708.1"/>
    <property type="molecule type" value="Genomic_DNA"/>
</dbReference>
<gene>
    <name evidence="2" type="ORF">CBG25308</name>
    <name evidence="2" type="ORF">CBG_25308</name>
</gene>
<proteinExistence type="predicted"/>
<protein>
    <submittedName>
        <fullName evidence="2">Protein CBG25308</fullName>
    </submittedName>
</protein>
<name>B6IIH8_CAEBR</name>
<dbReference type="CTD" id="68916801"/>
<evidence type="ECO:0000313" key="2">
    <source>
        <dbReference type="EMBL" id="CAR99708.1"/>
    </source>
</evidence>
<dbReference type="InParanoid" id="B6IIH8"/>
<dbReference type="GeneID" id="68916801"/>
<sequence>MTGHGGLKLKNRISSKKPTSNRSPPSDVLKNIETQLLTEIRAVQLVQFVQCSSFTRLLPKLSFFKKNIPVISVFGNLLRMRRPQNCQLRARTSRPHCFHLPIHFFFFFFRPFSPLF</sequence>
<dbReference type="Proteomes" id="UP000008549">
    <property type="component" value="Unassembled WGS sequence"/>
</dbReference>
<keyword evidence="3" id="KW-1185">Reference proteome</keyword>
<dbReference type="HOGENOM" id="CLU_2099026_0_0_1"/>
<dbReference type="AlphaFoldDB" id="B6IIH8"/>
<reference evidence="2 3" key="1">
    <citation type="journal article" date="2003" name="PLoS Biol.">
        <title>The genome sequence of Caenorhabditis briggsae: a platform for comparative genomics.</title>
        <authorList>
            <person name="Stein L.D."/>
            <person name="Bao Z."/>
            <person name="Blasiar D."/>
            <person name="Blumenthal T."/>
            <person name="Brent M.R."/>
            <person name="Chen N."/>
            <person name="Chinwalla A."/>
            <person name="Clarke L."/>
            <person name="Clee C."/>
            <person name="Coghlan A."/>
            <person name="Coulson A."/>
            <person name="D'Eustachio P."/>
            <person name="Fitch D.H."/>
            <person name="Fulton L.A."/>
            <person name="Fulton R.E."/>
            <person name="Griffiths-Jones S."/>
            <person name="Harris T.W."/>
            <person name="Hillier L.W."/>
            <person name="Kamath R."/>
            <person name="Kuwabara P.E."/>
            <person name="Mardis E.R."/>
            <person name="Marra M.A."/>
            <person name="Miner T.L."/>
            <person name="Minx P."/>
            <person name="Mullikin J.C."/>
            <person name="Plumb R.W."/>
            <person name="Rogers J."/>
            <person name="Schein J.E."/>
            <person name="Sohrmann M."/>
            <person name="Spieth J."/>
            <person name="Stajich J.E."/>
            <person name="Wei C."/>
            <person name="Willey D."/>
            <person name="Wilson R.K."/>
            <person name="Durbin R."/>
            <person name="Waterston R.H."/>
        </authorList>
    </citation>
    <scope>NUCLEOTIDE SEQUENCE [LARGE SCALE GENOMIC DNA]</scope>
    <source>
        <strain evidence="2 3">AF16</strain>
    </source>
</reference>
<accession>B6IIH8</accession>
<evidence type="ECO:0000313" key="3">
    <source>
        <dbReference type="Proteomes" id="UP000008549"/>
    </source>
</evidence>
<dbReference type="RefSeq" id="XP_045099269.1">
    <property type="nucleotide sequence ID" value="XM_045238578.1"/>
</dbReference>
<evidence type="ECO:0000256" key="1">
    <source>
        <dbReference type="SAM" id="MobiDB-lite"/>
    </source>
</evidence>
<dbReference type="KEGG" id="cbr:CBG_25308"/>
<reference evidence="2 3" key="2">
    <citation type="journal article" date="2011" name="PLoS Genet.">
        <title>Caenorhabditis briggsae recombinant inbred line genotypes reveal inter-strain incompatibility and the evolution of recombination.</title>
        <authorList>
            <person name="Ross J.A."/>
            <person name="Koboldt D.C."/>
            <person name="Staisch J.E."/>
            <person name="Chamberlin H.M."/>
            <person name="Gupta B.P."/>
            <person name="Miller R.D."/>
            <person name="Baird S.E."/>
            <person name="Haag E.S."/>
        </authorList>
    </citation>
    <scope>NUCLEOTIDE SEQUENCE [LARGE SCALE GENOMIC DNA]</scope>
    <source>
        <strain evidence="2 3">AF16</strain>
    </source>
</reference>
<feature type="region of interest" description="Disordered" evidence="1">
    <location>
        <begin position="1"/>
        <end position="27"/>
    </location>
</feature>